<evidence type="ECO:0000313" key="2">
    <source>
        <dbReference type="EMBL" id="BAU82890.1"/>
    </source>
</evidence>
<evidence type="ECO:0000256" key="1">
    <source>
        <dbReference type="SAM" id="MobiDB-lite"/>
    </source>
</evidence>
<dbReference type="Proteomes" id="UP000217676">
    <property type="component" value="Chromosome"/>
</dbReference>
<feature type="region of interest" description="Disordered" evidence="1">
    <location>
        <begin position="31"/>
        <end position="60"/>
    </location>
</feature>
<gene>
    <name evidence="2" type="ORF">SLA_1952</name>
</gene>
<accession>A0A160NYF3</accession>
<proteinExistence type="predicted"/>
<keyword evidence="3" id="KW-1185">Reference proteome</keyword>
<dbReference type="EMBL" id="AP017424">
    <property type="protein sequence ID" value="BAU82890.1"/>
    <property type="molecule type" value="Genomic_DNA"/>
</dbReference>
<protein>
    <submittedName>
        <fullName evidence="2">Lysophospholipase</fullName>
    </submittedName>
</protein>
<reference evidence="2 3" key="1">
    <citation type="journal article" date="2016" name="Genome Announc.">
        <title>Complete Genome Sequence of Thiostrepton-Producing Streptomyces laurentii ATCC 31255.</title>
        <authorList>
            <person name="Doi K."/>
            <person name="Fujino Y."/>
            <person name="Nagayoshi Y."/>
            <person name="Ohshima T."/>
            <person name="Ogata S."/>
        </authorList>
    </citation>
    <scope>NUCLEOTIDE SEQUENCE [LARGE SCALE GENOMIC DNA]</scope>
    <source>
        <strain evidence="2 3">ATCC 31255</strain>
    </source>
</reference>
<dbReference type="AlphaFoldDB" id="A0A160NYF3"/>
<dbReference type="KEGG" id="slau:SLA_1952"/>
<evidence type="ECO:0000313" key="3">
    <source>
        <dbReference type="Proteomes" id="UP000217676"/>
    </source>
</evidence>
<sequence length="60" mass="5971">MEVGERAVALADGGAYGFDDDGFRGHELVLSSPGTGVPGTPPVDGSRGTARTGLVRVGQG</sequence>
<organism evidence="2 3">
    <name type="scientific">Streptomyces laurentii</name>
    <dbReference type="NCBI Taxonomy" id="39478"/>
    <lineage>
        <taxon>Bacteria</taxon>
        <taxon>Bacillati</taxon>
        <taxon>Actinomycetota</taxon>
        <taxon>Actinomycetes</taxon>
        <taxon>Kitasatosporales</taxon>
        <taxon>Streptomycetaceae</taxon>
        <taxon>Streptomyces</taxon>
    </lineage>
</organism>
<name>A0A160NYF3_STRLU</name>